<dbReference type="InterPro" id="IPR051029">
    <property type="entry name" value="mRNA_Capping_Enz/RNA_Phosphat"/>
</dbReference>
<organism evidence="1 2">
    <name type="scientific">Periophthalmus magnuspinnatus</name>
    <dbReference type="NCBI Taxonomy" id="409849"/>
    <lineage>
        <taxon>Eukaryota</taxon>
        <taxon>Metazoa</taxon>
        <taxon>Chordata</taxon>
        <taxon>Craniata</taxon>
        <taxon>Vertebrata</taxon>
        <taxon>Euteleostomi</taxon>
        <taxon>Actinopterygii</taxon>
        <taxon>Neopterygii</taxon>
        <taxon>Teleostei</taxon>
        <taxon>Neoteleostei</taxon>
        <taxon>Acanthomorphata</taxon>
        <taxon>Gobiaria</taxon>
        <taxon>Gobiiformes</taxon>
        <taxon>Gobioidei</taxon>
        <taxon>Gobiidae</taxon>
        <taxon>Oxudercinae</taxon>
        <taxon>Periophthalmus</taxon>
    </lineage>
</organism>
<dbReference type="SUPFAM" id="SSF52799">
    <property type="entry name" value="(Phosphotyrosine protein) phosphatases II"/>
    <property type="match status" value="1"/>
</dbReference>
<dbReference type="InterPro" id="IPR029021">
    <property type="entry name" value="Prot-tyrosine_phosphatase-like"/>
</dbReference>
<dbReference type="GO" id="GO:0004651">
    <property type="term" value="F:polynucleotide 5'-phosphatase activity"/>
    <property type="evidence" value="ECO:0007669"/>
    <property type="project" value="TreeGrafter"/>
</dbReference>
<sequence length="165" mass="19089">MSRGHRRNGIPDRWLDYQAVGKRLPGSRFIAFKVPLKLDLTRRLASSDVFGPLDLLDTVKRDNQELGLIIDLTNTTRYYTPEDIPESLQYVKIFTAGHEIPSESTILSFKRAVHCFLCENADNGKCAQFKSLHPMEMFITIVFCTRQIDWSPLHPWCESHWLSHL</sequence>
<reference evidence="1" key="1">
    <citation type="submission" date="2025-08" db="UniProtKB">
        <authorList>
            <consortium name="Ensembl"/>
        </authorList>
    </citation>
    <scope>IDENTIFICATION</scope>
</reference>
<evidence type="ECO:0000313" key="2">
    <source>
        <dbReference type="Proteomes" id="UP000261520"/>
    </source>
</evidence>
<dbReference type="Gene3D" id="3.90.190.10">
    <property type="entry name" value="Protein tyrosine phosphatase superfamily"/>
    <property type="match status" value="1"/>
</dbReference>
<dbReference type="Proteomes" id="UP000261520">
    <property type="component" value="Unplaced"/>
</dbReference>
<protein>
    <submittedName>
        <fullName evidence="1">Uncharacterized protein</fullName>
    </submittedName>
</protein>
<proteinExistence type="predicted"/>
<dbReference type="STRING" id="409849.ENSPMGP00000003366"/>
<dbReference type="AlphaFoldDB" id="A0A3B3ZG26"/>
<evidence type="ECO:0000313" key="1">
    <source>
        <dbReference type="Ensembl" id="ENSPMGP00000003366.1"/>
    </source>
</evidence>
<dbReference type="PANTHER" id="PTHR10367:SF9">
    <property type="entry name" value="DUAL-SPECIFICITY PHOSPHATASE 11 (RNA_RNP COMPLEX 1-INTERACTING)"/>
    <property type="match status" value="1"/>
</dbReference>
<dbReference type="PANTHER" id="PTHR10367">
    <property type="entry name" value="MRNA-CAPPING ENZYME"/>
    <property type="match status" value="1"/>
</dbReference>
<accession>A0A3B3ZG26</accession>
<dbReference type="Ensembl" id="ENSPMGT00000003568.1">
    <property type="protein sequence ID" value="ENSPMGP00000003366.1"/>
    <property type="gene ID" value="ENSPMGG00000002906.1"/>
</dbReference>
<reference evidence="1" key="2">
    <citation type="submission" date="2025-09" db="UniProtKB">
        <authorList>
            <consortium name="Ensembl"/>
        </authorList>
    </citation>
    <scope>IDENTIFICATION</scope>
</reference>
<keyword evidence="2" id="KW-1185">Reference proteome</keyword>
<name>A0A3B3ZG26_9GOBI</name>